<dbReference type="RefSeq" id="WP_316414456.1">
    <property type="nucleotide sequence ID" value="NZ_AP027080.1"/>
</dbReference>
<accession>A0AA48H482</accession>
<keyword evidence="2" id="KW-1185">Reference proteome</keyword>
<dbReference type="Proteomes" id="UP001238179">
    <property type="component" value="Chromosome"/>
</dbReference>
<protein>
    <submittedName>
        <fullName evidence="1">Uncharacterized protein</fullName>
    </submittedName>
</protein>
<proteinExistence type="predicted"/>
<evidence type="ECO:0000313" key="1">
    <source>
        <dbReference type="EMBL" id="BDU71568.1"/>
    </source>
</evidence>
<name>A0AA48H482_9BACT</name>
<organism evidence="1 2">
    <name type="scientific">Mesoterricola silvestris</name>
    <dbReference type="NCBI Taxonomy" id="2927979"/>
    <lineage>
        <taxon>Bacteria</taxon>
        <taxon>Pseudomonadati</taxon>
        <taxon>Acidobacteriota</taxon>
        <taxon>Holophagae</taxon>
        <taxon>Holophagales</taxon>
        <taxon>Holophagaceae</taxon>
        <taxon>Mesoterricola</taxon>
    </lineage>
</organism>
<dbReference type="InterPro" id="IPR019238">
    <property type="entry name" value="AbiEi_2"/>
</dbReference>
<dbReference type="Pfam" id="PF09952">
    <property type="entry name" value="AbiEi_2"/>
    <property type="match status" value="1"/>
</dbReference>
<dbReference type="AlphaFoldDB" id="A0AA48H482"/>
<reference evidence="2" key="1">
    <citation type="journal article" date="2023" name="Int. J. Syst. Evol. Microbiol.">
        <title>Mesoterricola silvestris gen. nov., sp. nov., Mesoterricola sediminis sp. nov., Geothrix oryzae sp. nov., Geothrix edaphica sp. nov., Geothrix rubra sp. nov., and Geothrix limicola sp. nov., six novel members of Acidobacteriota isolated from soils.</title>
        <authorList>
            <person name="Itoh H."/>
            <person name="Sugisawa Y."/>
            <person name="Mise K."/>
            <person name="Xu Z."/>
            <person name="Kuniyasu M."/>
            <person name="Ushijima N."/>
            <person name="Kawano K."/>
            <person name="Kobayashi E."/>
            <person name="Shiratori Y."/>
            <person name="Masuda Y."/>
            <person name="Senoo K."/>
        </authorList>
    </citation>
    <scope>NUCLEOTIDE SEQUENCE [LARGE SCALE GENOMIC DNA]</scope>
    <source>
        <strain evidence="2">W79</strain>
    </source>
</reference>
<gene>
    <name evidence="1" type="ORF">METEAL_07420</name>
</gene>
<dbReference type="KEGG" id="msil:METEAL_07420"/>
<evidence type="ECO:0000313" key="2">
    <source>
        <dbReference type="Proteomes" id="UP001238179"/>
    </source>
</evidence>
<sequence>MSVENPERFGFDAIGKLYPKGDETPLQWGVVIKRRNLEPREAELLGARLAEVKVEQGLDGIMVIAPFVSEAAAELLAKREIGYWDASGNCRISSGALYIERKGFPNRYARQASQGSPFTRAGKRLLRPLLDPEGIGRTWTLRDLAKAAYPGVSLGQAHALAKLLENQNHIIRGPEGIQVRDPGALLRAWAREAKAPRLTQRRFYSPLSQDGFRKRFEEVLPSLPDLNAALASFTAASEWAPFVRQHRSFLYWSGDLKPLQDALSLQAVPDGENVVATLAPDEGIFYGRKLGEPPITCAVQTYIDLMHAGGRGEEAAEHLFERILKPRYQP</sequence>
<dbReference type="EMBL" id="AP027080">
    <property type="protein sequence ID" value="BDU71568.1"/>
    <property type="molecule type" value="Genomic_DNA"/>
</dbReference>